<dbReference type="InterPro" id="IPR001110">
    <property type="entry name" value="UPF0012_CS"/>
</dbReference>
<dbReference type="PROSITE" id="PS50263">
    <property type="entry name" value="CN_HYDROLASE"/>
    <property type="match status" value="1"/>
</dbReference>
<organism evidence="3 4">
    <name type="scientific">Gottfriedia endophytica</name>
    <dbReference type="NCBI Taxonomy" id="2820819"/>
    <lineage>
        <taxon>Bacteria</taxon>
        <taxon>Bacillati</taxon>
        <taxon>Bacillota</taxon>
        <taxon>Bacilli</taxon>
        <taxon>Bacillales</taxon>
        <taxon>Bacillaceae</taxon>
        <taxon>Gottfriedia</taxon>
    </lineage>
</organism>
<dbReference type="PROSITE" id="PS01227">
    <property type="entry name" value="UPF0012"/>
    <property type="match status" value="1"/>
</dbReference>
<evidence type="ECO:0000256" key="1">
    <source>
        <dbReference type="ARBA" id="ARBA00010613"/>
    </source>
</evidence>
<dbReference type="PANTHER" id="PTHR23088">
    <property type="entry name" value="NITRILASE-RELATED"/>
    <property type="match status" value="1"/>
</dbReference>
<dbReference type="Gene3D" id="3.60.110.10">
    <property type="entry name" value="Carbon-nitrogen hydrolase"/>
    <property type="match status" value="1"/>
</dbReference>
<dbReference type="Pfam" id="PF00795">
    <property type="entry name" value="CN_hydrolase"/>
    <property type="match status" value="1"/>
</dbReference>
<dbReference type="Proteomes" id="UP000682134">
    <property type="component" value="Unassembled WGS sequence"/>
</dbReference>
<protein>
    <submittedName>
        <fullName evidence="3">Carbon-nitrogen family hydrolase</fullName>
    </submittedName>
</protein>
<dbReference type="GO" id="GO:0016787">
    <property type="term" value="F:hydrolase activity"/>
    <property type="evidence" value="ECO:0007669"/>
    <property type="project" value="UniProtKB-KW"/>
</dbReference>
<comment type="similarity">
    <text evidence="1">Belongs to the carbon-nitrogen hydrolase superfamily. NIT1/NIT2 family.</text>
</comment>
<dbReference type="AlphaFoldDB" id="A0A940SJE4"/>
<dbReference type="CDD" id="cd07583">
    <property type="entry name" value="nitrilase_5"/>
    <property type="match status" value="1"/>
</dbReference>
<evidence type="ECO:0000313" key="3">
    <source>
        <dbReference type="EMBL" id="MBP0725960.1"/>
    </source>
</evidence>
<comment type="caution">
    <text evidence="3">The sequence shown here is derived from an EMBL/GenBank/DDBJ whole genome shotgun (WGS) entry which is preliminary data.</text>
</comment>
<dbReference type="SUPFAM" id="SSF56317">
    <property type="entry name" value="Carbon-nitrogen hydrolase"/>
    <property type="match status" value="1"/>
</dbReference>
<dbReference type="PANTHER" id="PTHR23088:SF27">
    <property type="entry name" value="DEAMINATED GLUTATHIONE AMIDASE"/>
    <property type="match status" value="1"/>
</dbReference>
<gene>
    <name evidence="3" type="ORF">J5Y03_12335</name>
</gene>
<keyword evidence="3" id="KW-0378">Hydrolase</keyword>
<sequence>MISLLTISCVQMDVELGNTSVNLKNAIQKIEEAVHAGANVVVLPELWTTGYCLDVIEKHTDEQDEVIETLKKIAKQKSIWLVGGSLPIKKETGVFNELVIINSAGELIKTYDKVHLFQLMNEHHYLQAGTSDAFFEIEGYKTAGFVCYDLRFPEWMRGHAIGGAKLLFFVAQWPVQRIQHWEILLKARAIENQCFVVACNRVGKDKDNTFGGNSLIIDPWGEVLAKGGMEEEILNAQINLEKVQEIRNTIPIFEDRKIDLYNKF</sequence>
<evidence type="ECO:0000259" key="2">
    <source>
        <dbReference type="PROSITE" id="PS50263"/>
    </source>
</evidence>
<accession>A0A940SJE4</accession>
<proteinExistence type="inferred from homology"/>
<name>A0A940SJE4_9BACI</name>
<keyword evidence="4" id="KW-1185">Reference proteome</keyword>
<reference evidence="3" key="1">
    <citation type="submission" date="2021-04" db="EMBL/GenBank/DDBJ databases">
        <title>Genome seq and assembly of Bacillus sp.</title>
        <authorList>
            <person name="Chhetri G."/>
        </authorList>
    </citation>
    <scope>NUCLEOTIDE SEQUENCE</scope>
    <source>
        <strain evidence="3">RG28</strain>
    </source>
</reference>
<evidence type="ECO:0000313" key="4">
    <source>
        <dbReference type="Proteomes" id="UP000682134"/>
    </source>
</evidence>
<dbReference type="EMBL" id="JAGIYQ010000007">
    <property type="protein sequence ID" value="MBP0725960.1"/>
    <property type="molecule type" value="Genomic_DNA"/>
</dbReference>
<dbReference type="InterPro" id="IPR036526">
    <property type="entry name" value="C-N_Hydrolase_sf"/>
</dbReference>
<feature type="domain" description="CN hydrolase" evidence="2">
    <location>
        <begin position="5"/>
        <end position="240"/>
    </location>
</feature>
<dbReference type="InterPro" id="IPR003010">
    <property type="entry name" value="C-N_Hydrolase"/>
</dbReference>